<dbReference type="Proteomes" id="UP001187192">
    <property type="component" value="Unassembled WGS sequence"/>
</dbReference>
<accession>A0AA88AEW8</accession>
<feature type="compositionally biased region" description="Acidic residues" evidence="1">
    <location>
        <begin position="14"/>
        <end position="24"/>
    </location>
</feature>
<dbReference type="AlphaFoldDB" id="A0AA88AEW8"/>
<evidence type="ECO:0000256" key="1">
    <source>
        <dbReference type="SAM" id="MobiDB-lite"/>
    </source>
</evidence>
<name>A0AA88AEW8_FICCA</name>
<keyword evidence="3" id="KW-1185">Reference proteome</keyword>
<dbReference type="EMBL" id="BTGU01000051">
    <property type="protein sequence ID" value="GMN54389.1"/>
    <property type="molecule type" value="Genomic_DNA"/>
</dbReference>
<evidence type="ECO:0000313" key="3">
    <source>
        <dbReference type="Proteomes" id="UP001187192"/>
    </source>
</evidence>
<reference evidence="2" key="1">
    <citation type="submission" date="2023-07" db="EMBL/GenBank/DDBJ databases">
        <title>draft genome sequence of fig (Ficus carica).</title>
        <authorList>
            <person name="Takahashi T."/>
            <person name="Nishimura K."/>
        </authorList>
    </citation>
    <scope>NUCLEOTIDE SEQUENCE</scope>
</reference>
<proteinExistence type="predicted"/>
<dbReference type="Gramene" id="FCD_00012297-RA">
    <property type="protein sequence ID" value="FCD_00012297-RA:cds"/>
    <property type="gene ID" value="FCD_00012297"/>
</dbReference>
<comment type="caution">
    <text evidence="2">The sequence shown here is derived from an EMBL/GenBank/DDBJ whole genome shotgun (WGS) entry which is preliminary data.</text>
</comment>
<evidence type="ECO:0000313" key="2">
    <source>
        <dbReference type="EMBL" id="GMN54389.1"/>
    </source>
</evidence>
<feature type="compositionally biased region" description="Polar residues" evidence="1">
    <location>
        <begin position="88"/>
        <end position="121"/>
    </location>
</feature>
<protein>
    <submittedName>
        <fullName evidence="2">Uncharacterized protein</fullName>
    </submittedName>
</protein>
<feature type="region of interest" description="Disordered" evidence="1">
    <location>
        <begin position="1"/>
        <end position="128"/>
    </location>
</feature>
<organism evidence="2 3">
    <name type="scientific">Ficus carica</name>
    <name type="common">Common fig</name>
    <dbReference type="NCBI Taxonomy" id="3494"/>
    <lineage>
        <taxon>Eukaryota</taxon>
        <taxon>Viridiplantae</taxon>
        <taxon>Streptophyta</taxon>
        <taxon>Embryophyta</taxon>
        <taxon>Tracheophyta</taxon>
        <taxon>Spermatophyta</taxon>
        <taxon>Magnoliopsida</taxon>
        <taxon>eudicotyledons</taxon>
        <taxon>Gunneridae</taxon>
        <taxon>Pentapetalae</taxon>
        <taxon>rosids</taxon>
        <taxon>fabids</taxon>
        <taxon>Rosales</taxon>
        <taxon>Moraceae</taxon>
        <taxon>Ficeae</taxon>
        <taxon>Ficus</taxon>
    </lineage>
</organism>
<sequence>MTKKNKSKTSPEIVQEETDTEEEEKPSTKKPGNEIDESELEKTEKDATAKPNKVKKKKKDTSKVHDNDDGGFGDSSSKLRKKSVDGITINTGAGGLTTTKKPQYDSTSSMEKPQADTTSSSEKSKDAGGMMKIVKLDYAQKLAEKWVSEMSPIPDDKDDYVDWGKIIANSPRLCAIGDRVFGNLDPPLFGYESDDAKKPPATDPKK</sequence>
<gene>
    <name evidence="2" type="ORF">TIFTF001_023517</name>
</gene>